<dbReference type="EMBL" id="KK100441">
    <property type="protein sequence ID" value="KIZ05906.1"/>
    <property type="molecule type" value="Genomic_DNA"/>
</dbReference>
<name>A0A0D2NMV5_9CHLO</name>
<evidence type="ECO:0000313" key="1">
    <source>
        <dbReference type="EMBL" id="KIZ05906.1"/>
    </source>
</evidence>
<protein>
    <submittedName>
        <fullName evidence="1">Uncharacterized protein</fullName>
    </submittedName>
</protein>
<dbReference type="GeneID" id="25734934"/>
<reference evidence="1 2" key="1">
    <citation type="journal article" date="2013" name="BMC Genomics">
        <title>Reconstruction of the lipid metabolism for the microalga Monoraphidium neglectum from its genome sequence reveals characteristics suitable for biofuel production.</title>
        <authorList>
            <person name="Bogen C."/>
            <person name="Al-Dilaimi A."/>
            <person name="Albersmeier A."/>
            <person name="Wichmann J."/>
            <person name="Grundmann M."/>
            <person name="Rupp O."/>
            <person name="Lauersen K.J."/>
            <person name="Blifernez-Klassen O."/>
            <person name="Kalinowski J."/>
            <person name="Goesmann A."/>
            <person name="Mussgnug J.H."/>
            <person name="Kruse O."/>
        </authorList>
    </citation>
    <scope>NUCLEOTIDE SEQUENCE [LARGE SCALE GENOMIC DNA]</scope>
    <source>
        <strain evidence="1 2">SAG 48.87</strain>
    </source>
</reference>
<organism evidence="1 2">
    <name type="scientific">Monoraphidium neglectum</name>
    <dbReference type="NCBI Taxonomy" id="145388"/>
    <lineage>
        <taxon>Eukaryota</taxon>
        <taxon>Viridiplantae</taxon>
        <taxon>Chlorophyta</taxon>
        <taxon>core chlorophytes</taxon>
        <taxon>Chlorophyceae</taxon>
        <taxon>CS clade</taxon>
        <taxon>Sphaeropleales</taxon>
        <taxon>Selenastraceae</taxon>
        <taxon>Monoraphidium</taxon>
    </lineage>
</organism>
<dbReference type="Proteomes" id="UP000054498">
    <property type="component" value="Unassembled WGS sequence"/>
</dbReference>
<evidence type="ECO:0000313" key="2">
    <source>
        <dbReference type="Proteomes" id="UP000054498"/>
    </source>
</evidence>
<keyword evidence="2" id="KW-1185">Reference proteome</keyword>
<dbReference type="KEGG" id="mng:MNEG_2056"/>
<dbReference type="AlphaFoldDB" id="A0A0D2NMV5"/>
<accession>A0A0D2NMV5</accession>
<dbReference type="RefSeq" id="XP_013904925.1">
    <property type="nucleotide sequence ID" value="XM_014049471.1"/>
</dbReference>
<sequence length="219" mass="22122">MQAVLSISGAGDGGDAADLLLEVVGHGFEGASPPLRLDLRPGKSNVRLMAVEALGQLCTVSPAARTRAHGNQAAVRAAAAALASADAAAPPPEDVACFLKFVAGGFWSRGVEECNTPFATAAAAAAAAEREAELPLREAVDALPSLVRVAVRLLAAAPSTKAAVFVLESLAVVLASPPFTERAAGLLAAAGGIDQLRRCLLMSARAADGSEHMMLPALP</sequence>
<proteinExistence type="predicted"/>
<gene>
    <name evidence="1" type="ORF">MNEG_2056</name>
</gene>